<accession>A0AAD9NVV8</accession>
<dbReference type="EMBL" id="JAODUO010000323">
    <property type="protein sequence ID" value="KAK2183116.1"/>
    <property type="molecule type" value="Genomic_DNA"/>
</dbReference>
<evidence type="ECO:0008006" key="4">
    <source>
        <dbReference type="Google" id="ProtNLM"/>
    </source>
</evidence>
<dbReference type="AlphaFoldDB" id="A0AAD9NVV8"/>
<feature type="transmembrane region" description="Helical" evidence="1">
    <location>
        <begin position="189"/>
        <end position="208"/>
    </location>
</feature>
<dbReference type="PANTHER" id="PTHR28624">
    <property type="entry name" value="COILED-COIL DOMAIN-CONTAINING PROTEIN 51"/>
    <property type="match status" value="1"/>
</dbReference>
<sequence>MATRPLENNNMAAWRTCKWRAVALLSPRSRFIAKFTRNKHVLRHYAVITGNPDIDKSLDAITHGKAETWLRNYENFVGLTEVREAQGKVIEAEAKFLEVQAERREKQHQLSAIHAKLKAINAELDKVQRGDERYLVLVQQEFTVIKDESQVERELELLEQHEREHFASLSSAVRESHEKERARAERTKYWSVIGSIIGATIGIIGTSLNNYLRMRELRGIVSESISGNHEMKALVTKLSNTMKNQHNQIQSFISDLKGFLPAGVAESKQLQPIKQTLPVDVTRRQLEQQTKDILALVTKQEKLLEREMNDVKKLFAASGAKPAGGNLVYVGPDMGHLLEDTQQNLEWKMKINALWTVTFIYGAFALTLPILYGIIKGS</sequence>
<keyword evidence="1" id="KW-0472">Membrane</keyword>
<evidence type="ECO:0000256" key="1">
    <source>
        <dbReference type="SAM" id="Phobius"/>
    </source>
</evidence>
<keyword evidence="1" id="KW-1133">Transmembrane helix</keyword>
<keyword evidence="3" id="KW-1185">Reference proteome</keyword>
<dbReference type="PANTHER" id="PTHR28624:SF1">
    <property type="entry name" value="MITOCHONDRIAL POTASSIUM CHANNEL"/>
    <property type="match status" value="1"/>
</dbReference>
<reference evidence="2" key="1">
    <citation type="journal article" date="2023" name="Mol. Biol. Evol.">
        <title>Third-Generation Sequencing Reveals the Adaptive Role of the Epigenome in Three Deep-Sea Polychaetes.</title>
        <authorList>
            <person name="Perez M."/>
            <person name="Aroh O."/>
            <person name="Sun Y."/>
            <person name="Lan Y."/>
            <person name="Juniper S.K."/>
            <person name="Young C.R."/>
            <person name="Angers B."/>
            <person name="Qian P.Y."/>
        </authorList>
    </citation>
    <scope>NUCLEOTIDE SEQUENCE</scope>
    <source>
        <strain evidence="2">R07B-5</strain>
    </source>
</reference>
<feature type="transmembrane region" description="Helical" evidence="1">
    <location>
        <begin position="353"/>
        <end position="375"/>
    </location>
</feature>
<proteinExistence type="predicted"/>
<comment type="caution">
    <text evidence="2">The sequence shown here is derived from an EMBL/GenBank/DDBJ whole genome shotgun (WGS) entry which is preliminary data.</text>
</comment>
<gene>
    <name evidence="2" type="ORF">NP493_323g06049</name>
</gene>
<evidence type="ECO:0000313" key="3">
    <source>
        <dbReference type="Proteomes" id="UP001209878"/>
    </source>
</evidence>
<dbReference type="Proteomes" id="UP001209878">
    <property type="component" value="Unassembled WGS sequence"/>
</dbReference>
<protein>
    <recommendedName>
        <fullName evidence="4">Coiled-coil domain-containing protein 51</fullName>
    </recommendedName>
</protein>
<keyword evidence="1" id="KW-0812">Transmembrane</keyword>
<dbReference type="InterPro" id="IPR037660">
    <property type="entry name" value="CCDC51"/>
</dbReference>
<evidence type="ECO:0000313" key="2">
    <source>
        <dbReference type="EMBL" id="KAK2183116.1"/>
    </source>
</evidence>
<organism evidence="2 3">
    <name type="scientific">Ridgeia piscesae</name>
    <name type="common">Tubeworm</name>
    <dbReference type="NCBI Taxonomy" id="27915"/>
    <lineage>
        <taxon>Eukaryota</taxon>
        <taxon>Metazoa</taxon>
        <taxon>Spiralia</taxon>
        <taxon>Lophotrochozoa</taxon>
        <taxon>Annelida</taxon>
        <taxon>Polychaeta</taxon>
        <taxon>Sedentaria</taxon>
        <taxon>Canalipalpata</taxon>
        <taxon>Sabellida</taxon>
        <taxon>Siboglinidae</taxon>
        <taxon>Ridgeia</taxon>
    </lineage>
</organism>
<name>A0AAD9NVV8_RIDPI</name>